<dbReference type="InterPro" id="IPR045062">
    <property type="entry name" value="Cyt_c_biogenesis_CcsA/CcmC"/>
</dbReference>
<keyword evidence="9" id="KW-1185">Reference proteome</keyword>
<evidence type="ECO:0000259" key="7">
    <source>
        <dbReference type="Pfam" id="PF01578"/>
    </source>
</evidence>
<feature type="transmembrane region" description="Helical" evidence="6">
    <location>
        <begin position="6"/>
        <end position="25"/>
    </location>
</feature>
<feature type="transmembrane region" description="Helical" evidence="6">
    <location>
        <begin position="183"/>
        <end position="204"/>
    </location>
</feature>
<dbReference type="InterPro" id="IPR017562">
    <property type="entry name" value="Cyt_c_biogenesis_CcsA"/>
</dbReference>
<dbReference type="AlphaFoldDB" id="A0AAU9ERJ5"/>
<evidence type="ECO:0000256" key="5">
    <source>
        <dbReference type="ARBA" id="ARBA00023136"/>
    </source>
</evidence>
<dbReference type="GO" id="GO:0017004">
    <property type="term" value="P:cytochrome complex assembly"/>
    <property type="evidence" value="ECO:0007669"/>
    <property type="project" value="UniProtKB-KW"/>
</dbReference>
<feature type="transmembrane region" description="Helical" evidence="6">
    <location>
        <begin position="92"/>
        <end position="113"/>
    </location>
</feature>
<dbReference type="Pfam" id="PF01578">
    <property type="entry name" value="Cytochrom_C_asm"/>
    <property type="match status" value="1"/>
</dbReference>
<dbReference type="EMBL" id="AP028679">
    <property type="protein sequence ID" value="BEQ17089.1"/>
    <property type="molecule type" value="Genomic_DNA"/>
</dbReference>
<dbReference type="PANTHER" id="PTHR30071">
    <property type="entry name" value="HEME EXPORTER PROTEIN C"/>
    <property type="match status" value="1"/>
</dbReference>
<organism evidence="8 9">
    <name type="scientific">Desulfoferula mesophila</name>
    <dbReference type="NCBI Taxonomy" id="3058419"/>
    <lineage>
        <taxon>Bacteria</taxon>
        <taxon>Pseudomonadati</taxon>
        <taxon>Thermodesulfobacteriota</taxon>
        <taxon>Desulfarculia</taxon>
        <taxon>Desulfarculales</taxon>
        <taxon>Desulfarculaceae</taxon>
        <taxon>Desulfoferula</taxon>
    </lineage>
</organism>
<dbReference type="RefSeq" id="WP_338603850.1">
    <property type="nucleotide sequence ID" value="NZ_AP028679.1"/>
</dbReference>
<proteinExistence type="predicted"/>
<dbReference type="GO" id="GO:0020037">
    <property type="term" value="F:heme binding"/>
    <property type="evidence" value="ECO:0007669"/>
    <property type="project" value="InterPro"/>
</dbReference>
<keyword evidence="5 6" id="KW-0472">Membrane</keyword>
<feature type="transmembrane region" description="Helical" evidence="6">
    <location>
        <begin position="243"/>
        <end position="264"/>
    </location>
</feature>
<dbReference type="Proteomes" id="UP001366166">
    <property type="component" value="Chromosome"/>
</dbReference>
<dbReference type="KEGG" id="dmp:FAK_41550"/>
<accession>A0AAU9ERJ5</accession>
<evidence type="ECO:0000256" key="1">
    <source>
        <dbReference type="ARBA" id="ARBA00004141"/>
    </source>
</evidence>
<evidence type="ECO:0000313" key="9">
    <source>
        <dbReference type="Proteomes" id="UP001366166"/>
    </source>
</evidence>
<name>A0AAU9ERJ5_9BACT</name>
<evidence type="ECO:0000256" key="6">
    <source>
        <dbReference type="SAM" id="Phobius"/>
    </source>
</evidence>
<protein>
    <submittedName>
        <fullName evidence="8">C-type cytochrome biogenesis protein CcsB</fullName>
    </submittedName>
</protein>
<feature type="transmembrane region" description="Helical" evidence="6">
    <location>
        <begin position="67"/>
        <end position="85"/>
    </location>
</feature>
<dbReference type="PANTHER" id="PTHR30071:SF1">
    <property type="entry name" value="CYTOCHROME B_B6 PROTEIN-RELATED"/>
    <property type="match status" value="1"/>
</dbReference>
<reference evidence="9" key="1">
    <citation type="journal article" date="2023" name="Arch. Microbiol.">
        <title>Desulfoferula mesophilus gen. nov. sp. nov., a mesophilic sulfate-reducing bacterium isolated from a brackish lake sediment.</title>
        <authorList>
            <person name="Watanabe T."/>
            <person name="Yabe T."/>
            <person name="Tsuji J.M."/>
            <person name="Fukui M."/>
        </authorList>
    </citation>
    <scope>NUCLEOTIDE SEQUENCE [LARGE SCALE GENOMIC DNA]</scope>
    <source>
        <strain evidence="9">12FAK</strain>
    </source>
</reference>
<evidence type="ECO:0000256" key="4">
    <source>
        <dbReference type="ARBA" id="ARBA00022989"/>
    </source>
</evidence>
<feature type="domain" description="Cytochrome c assembly protein" evidence="7">
    <location>
        <begin position="68"/>
        <end position="267"/>
    </location>
</feature>
<feature type="transmembrane region" description="Helical" evidence="6">
    <location>
        <begin position="125"/>
        <end position="152"/>
    </location>
</feature>
<keyword evidence="2 6" id="KW-0812">Transmembrane</keyword>
<dbReference type="InterPro" id="IPR002541">
    <property type="entry name" value="Cyt_c_assembly"/>
</dbReference>
<feature type="transmembrane region" description="Helical" evidence="6">
    <location>
        <begin position="216"/>
        <end position="234"/>
    </location>
</feature>
<sequence length="281" mass="30146">MSTTLHWITLIAYVVGSLISLGFLIRQRQGLYRMGLALLWVGFGLHTLALAAAWVEGGVLPATSLRQSLDVFSWALMGAVLVVNLSLEVKILGALVGPICVLLMLAASVLPAVPVVKTAAFKSAWVIVHVVSIMAGYGLLALTCLGGVLYLAQDRALRAKTMGPVFKRLPSLSRLDSLSQSSLLAGFLLMTIGLISGAVYAQMALGSYWRWDPKEVWALITWLLYAALLHTRLVQGWRGRRGAWLSVAAFAALVVTFLGAGLLMPGYHSFSSMADLGGPRP</sequence>
<evidence type="ECO:0000313" key="8">
    <source>
        <dbReference type="EMBL" id="BEQ17089.1"/>
    </source>
</evidence>
<dbReference type="NCBIfam" id="TIGR03144">
    <property type="entry name" value="cytochr_II_ccsB"/>
    <property type="match status" value="1"/>
</dbReference>
<evidence type="ECO:0000256" key="3">
    <source>
        <dbReference type="ARBA" id="ARBA00022748"/>
    </source>
</evidence>
<comment type="subcellular location">
    <subcellularLocation>
        <location evidence="1">Membrane</location>
        <topology evidence="1">Multi-pass membrane protein</topology>
    </subcellularLocation>
</comment>
<feature type="transmembrane region" description="Helical" evidence="6">
    <location>
        <begin position="37"/>
        <end position="55"/>
    </location>
</feature>
<keyword evidence="4 6" id="KW-1133">Transmembrane helix</keyword>
<evidence type="ECO:0000256" key="2">
    <source>
        <dbReference type="ARBA" id="ARBA00022692"/>
    </source>
</evidence>
<dbReference type="GO" id="GO:0005886">
    <property type="term" value="C:plasma membrane"/>
    <property type="evidence" value="ECO:0007669"/>
    <property type="project" value="TreeGrafter"/>
</dbReference>
<keyword evidence="3" id="KW-0201">Cytochrome c-type biogenesis</keyword>
<gene>
    <name evidence="8" type="ORF">FAK_41550</name>
</gene>